<evidence type="ECO:0000259" key="2">
    <source>
        <dbReference type="Pfam" id="PF07859"/>
    </source>
</evidence>
<comment type="caution">
    <text evidence="3">The sequence shown here is derived from an EMBL/GenBank/DDBJ whole genome shotgun (WGS) entry which is preliminary data.</text>
</comment>
<name>A0AAD7U450_9APHY</name>
<dbReference type="InterPro" id="IPR050300">
    <property type="entry name" value="GDXG_lipolytic_enzyme"/>
</dbReference>
<dbReference type="Pfam" id="PF07859">
    <property type="entry name" value="Abhydrolase_3"/>
    <property type="match status" value="1"/>
</dbReference>
<keyword evidence="1" id="KW-0378">Hydrolase</keyword>
<dbReference type="AlphaFoldDB" id="A0AAD7U450"/>
<dbReference type="PANTHER" id="PTHR48081:SF8">
    <property type="entry name" value="ALPHA_BETA HYDROLASE FOLD-3 DOMAIN-CONTAINING PROTEIN-RELATED"/>
    <property type="match status" value="1"/>
</dbReference>
<reference evidence="3" key="1">
    <citation type="submission" date="2022-11" db="EMBL/GenBank/DDBJ databases">
        <title>Genome Sequence of Cubamyces cubensis.</title>
        <authorList>
            <person name="Buettner E."/>
        </authorList>
    </citation>
    <scope>NUCLEOTIDE SEQUENCE</scope>
    <source>
        <strain evidence="3">MPL-01</strain>
    </source>
</reference>
<feature type="domain" description="Alpha/beta hydrolase fold-3" evidence="2">
    <location>
        <begin position="100"/>
        <end position="320"/>
    </location>
</feature>
<dbReference type="InterPro" id="IPR013094">
    <property type="entry name" value="AB_hydrolase_3"/>
</dbReference>
<dbReference type="EMBL" id="JAPEVG010000001">
    <property type="protein sequence ID" value="KAJ8502264.1"/>
    <property type="molecule type" value="Genomic_DNA"/>
</dbReference>
<dbReference type="InterPro" id="IPR029058">
    <property type="entry name" value="AB_hydrolase_fold"/>
</dbReference>
<dbReference type="GO" id="GO:0016787">
    <property type="term" value="F:hydrolase activity"/>
    <property type="evidence" value="ECO:0007669"/>
    <property type="project" value="UniProtKB-KW"/>
</dbReference>
<dbReference type="Proteomes" id="UP001215151">
    <property type="component" value="Unassembled WGS sequence"/>
</dbReference>
<sequence>MSLHAHLAAPDPKLGPLLAKLGPPAPPTDDPLVLRRQFEAASFLHQAEWEDRLPPASGYCVEEHAVRADADGTGEDGHITVRSYTPTSRDNQPEGGFPLLVWYHGGGFVAGDLDLDDNYLRNLCADSRLSIVNVGYRLAPEHVFPTGFNDAYVGLKWAASHAPALRASLKTGFIVGGTSAGANLAAAVALRARDDPFFAPGSGKEITGQLLQTPQVVHPAADVGRYGYAPELRSMEEQAGAPFLTARKLRAFADALRAPPNDERISPLLATSHAGLPRAFIQVFGMDPLRDEGLLYARLLRDAGVQTQLNVYPGAPHTFTMVFPETEVAARVERDVRNGLRWLLASHRPPRDSECLIL</sequence>
<protein>
    <recommendedName>
        <fullName evidence="2">Alpha/beta hydrolase fold-3 domain-containing protein</fullName>
    </recommendedName>
</protein>
<evidence type="ECO:0000313" key="3">
    <source>
        <dbReference type="EMBL" id="KAJ8502264.1"/>
    </source>
</evidence>
<organism evidence="3 4">
    <name type="scientific">Trametes cubensis</name>
    <dbReference type="NCBI Taxonomy" id="1111947"/>
    <lineage>
        <taxon>Eukaryota</taxon>
        <taxon>Fungi</taxon>
        <taxon>Dikarya</taxon>
        <taxon>Basidiomycota</taxon>
        <taxon>Agaricomycotina</taxon>
        <taxon>Agaricomycetes</taxon>
        <taxon>Polyporales</taxon>
        <taxon>Polyporaceae</taxon>
        <taxon>Trametes</taxon>
    </lineage>
</organism>
<dbReference type="SUPFAM" id="SSF53474">
    <property type="entry name" value="alpha/beta-Hydrolases"/>
    <property type="match status" value="1"/>
</dbReference>
<evidence type="ECO:0000256" key="1">
    <source>
        <dbReference type="ARBA" id="ARBA00022801"/>
    </source>
</evidence>
<dbReference type="Gene3D" id="3.40.50.1820">
    <property type="entry name" value="alpha/beta hydrolase"/>
    <property type="match status" value="1"/>
</dbReference>
<keyword evidence="4" id="KW-1185">Reference proteome</keyword>
<dbReference type="PANTHER" id="PTHR48081">
    <property type="entry name" value="AB HYDROLASE SUPERFAMILY PROTEIN C4A8.06C"/>
    <property type="match status" value="1"/>
</dbReference>
<evidence type="ECO:0000313" key="4">
    <source>
        <dbReference type="Proteomes" id="UP001215151"/>
    </source>
</evidence>
<proteinExistence type="predicted"/>
<gene>
    <name evidence="3" type="ORF">ONZ51_g19</name>
</gene>
<accession>A0AAD7U450</accession>